<dbReference type="STRING" id="325452.A0A3R7K2B6"/>
<sequence length="233" mass="25736">MSQPQMFTSDTPSKPAQVPYAVQADVPVMPASKDLEIDDEFTRGQWAVGFWDCFTDLMPNCFMVTCCSCISMAQISARLGVTTFSTALIACLAVVIAEFVVYGLVSSAGSSSSATVETSYAANEQTTYNYSTNDGGAAAIVYRGISVIIRVVFALFVCHLPWARMAWSHFKFKMLVKYKMDRVGKRVVKWEEEYRSKTCFNCGGIKSDLGGSNMYKCSFCHAVHNRDVNTTKV</sequence>
<feature type="domain" description="Cas12f1-like TNB" evidence="3">
    <location>
        <begin position="169"/>
        <end position="230"/>
    </location>
</feature>
<gene>
    <name evidence="9" type="ORF">BBI17_007768</name>
    <name evidence="8" type="ORF">BBI17_007771</name>
    <name evidence="10" type="ORF">BBO99_00007850</name>
    <name evidence="11" type="ORF">BBO99_00007853</name>
    <name evidence="7" type="ORF">JM16_007481</name>
    <name evidence="6" type="ORF">JM16_007484</name>
    <name evidence="5" type="ORF">JM18_008130</name>
    <name evidence="4" type="ORF">JM18_008997</name>
</gene>
<dbReference type="EMBL" id="MAYM02002038">
    <property type="protein sequence ID" value="RLN06050.1"/>
    <property type="molecule type" value="Genomic_DNA"/>
</dbReference>
<dbReference type="EMBL" id="JPWV03000323">
    <property type="protein sequence ID" value="KAG2517208.1"/>
    <property type="molecule type" value="Genomic_DNA"/>
</dbReference>
<proteinExistence type="predicted"/>
<evidence type="ECO:0000256" key="2">
    <source>
        <dbReference type="SAM" id="Phobius"/>
    </source>
</evidence>
<evidence type="ECO:0000256" key="1">
    <source>
        <dbReference type="ARBA" id="ARBA00023125"/>
    </source>
</evidence>
<evidence type="ECO:0000313" key="12">
    <source>
        <dbReference type="Proteomes" id="UP000285624"/>
    </source>
</evidence>
<dbReference type="EMBL" id="JPWU03000623">
    <property type="protein sequence ID" value="KAG2509986.1"/>
    <property type="molecule type" value="Genomic_DNA"/>
</dbReference>
<dbReference type="Pfam" id="PF07282">
    <property type="entry name" value="Cas12f1-like_TNB"/>
    <property type="match status" value="1"/>
</dbReference>
<name>A0A3R7K2B6_9STRA</name>
<dbReference type="Proteomes" id="UP000285624">
    <property type="component" value="Unassembled WGS sequence"/>
</dbReference>
<evidence type="ECO:0000313" key="11">
    <source>
        <dbReference type="EMBL" id="RLN76058.1"/>
    </source>
</evidence>
<protein>
    <recommendedName>
        <fullName evidence="3">Cas12f1-like TNB domain-containing protein</fullName>
    </recommendedName>
</protein>
<dbReference type="Proteomes" id="UP000785171">
    <property type="component" value="Unassembled WGS sequence"/>
</dbReference>
<feature type="transmembrane region" description="Helical" evidence="2">
    <location>
        <begin position="81"/>
        <end position="105"/>
    </location>
</feature>
<organism evidence="9 13">
    <name type="scientific">Phytophthora kernoviae</name>
    <dbReference type="NCBI Taxonomy" id="325452"/>
    <lineage>
        <taxon>Eukaryota</taxon>
        <taxon>Sar</taxon>
        <taxon>Stramenopiles</taxon>
        <taxon>Oomycota</taxon>
        <taxon>Peronosporomycetes</taxon>
        <taxon>Peronosporales</taxon>
        <taxon>Peronosporaceae</taxon>
        <taxon>Phytophthora</taxon>
    </lineage>
</organism>
<dbReference type="EMBL" id="MAYM02002038">
    <property type="protein sequence ID" value="RLN06042.1"/>
    <property type="molecule type" value="Genomic_DNA"/>
</dbReference>
<feature type="transmembrane region" description="Helical" evidence="2">
    <location>
        <begin position="140"/>
        <end position="163"/>
    </location>
</feature>
<evidence type="ECO:0000313" key="4">
    <source>
        <dbReference type="EMBL" id="KAG2509986.1"/>
    </source>
</evidence>
<dbReference type="EMBL" id="JPWV03000323">
    <property type="protein sequence ID" value="KAG2517202.1"/>
    <property type="molecule type" value="Genomic_DNA"/>
</dbReference>
<dbReference type="AlphaFoldDB" id="A0A3R7K2B6"/>
<reference evidence="12 13" key="2">
    <citation type="submission" date="2018-07" db="EMBL/GenBank/DDBJ databases">
        <title>Genome sequencing of oomycete isolates from Chile give support for New Zealand origin for Phytophthora kernoviae and make available the first Nothophytophthora sp. genome.</title>
        <authorList>
            <person name="Studholme D.J."/>
            <person name="Sanfuentes E."/>
            <person name="Panda P."/>
            <person name="Hill R."/>
            <person name="Sambles C."/>
            <person name="Grant M."/>
            <person name="Williams N.M."/>
            <person name="Mcdougal R.L."/>
        </authorList>
    </citation>
    <scope>NUCLEOTIDE SEQUENCE [LARGE SCALE GENOMIC DNA]</scope>
    <source>
        <strain evidence="9">Chile2</strain>
        <strain evidence="10">Chile4</strain>
    </source>
</reference>
<keyword evidence="2" id="KW-0812">Transmembrane</keyword>
<dbReference type="Proteomes" id="UP000792063">
    <property type="component" value="Unassembled WGS sequence"/>
</dbReference>
<evidence type="ECO:0000313" key="13">
    <source>
        <dbReference type="Proteomes" id="UP000285883"/>
    </source>
</evidence>
<dbReference type="Proteomes" id="UP000285883">
    <property type="component" value="Unassembled WGS sequence"/>
</dbReference>
<evidence type="ECO:0000313" key="10">
    <source>
        <dbReference type="EMBL" id="RLN76055.1"/>
    </source>
</evidence>
<dbReference type="EMBL" id="JPWU03000430">
    <property type="protein sequence ID" value="KAG2515762.1"/>
    <property type="molecule type" value="Genomic_DNA"/>
</dbReference>
<accession>A0A3R7K2B6</accession>
<evidence type="ECO:0000259" key="3">
    <source>
        <dbReference type="Pfam" id="PF07282"/>
    </source>
</evidence>
<dbReference type="EMBL" id="MBDN02000350">
    <property type="protein sequence ID" value="RLN76055.1"/>
    <property type="molecule type" value="Genomic_DNA"/>
</dbReference>
<evidence type="ECO:0000313" key="6">
    <source>
        <dbReference type="EMBL" id="KAG2517202.1"/>
    </source>
</evidence>
<keyword evidence="2" id="KW-1133">Transmembrane helix</keyword>
<dbReference type="EMBL" id="MBDN02000350">
    <property type="protein sequence ID" value="RLN76058.1"/>
    <property type="molecule type" value="Genomic_DNA"/>
</dbReference>
<evidence type="ECO:0000313" key="7">
    <source>
        <dbReference type="EMBL" id="KAG2517208.1"/>
    </source>
</evidence>
<dbReference type="InterPro" id="IPR010095">
    <property type="entry name" value="Cas12f1-like_TNB"/>
</dbReference>
<keyword evidence="12" id="KW-1185">Reference proteome</keyword>
<evidence type="ECO:0000313" key="5">
    <source>
        <dbReference type="EMBL" id="KAG2515762.1"/>
    </source>
</evidence>
<evidence type="ECO:0000313" key="9">
    <source>
        <dbReference type="EMBL" id="RLN06050.1"/>
    </source>
</evidence>
<keyword evidence="2" id="KW-0472">Membrane</keyword>
<comment type="caution">
    <text evidence="9">The sequence shown here is derived from an EMBL/GenBank/DDBJ whole genome shotgun (WGS) entry which is preliminary data.</text>
</comment>
<dbReference type="GO" id="GO:0003677">
    <property type="term" value="F:DNA binding"/>
    <property type="evidence" value="ECO:0007669"/>
    <property type="project" value="UniProtKB-KW"/>
</dbReference>
<keyword evidence="1" id="KW-0238">DNA-binding</keyword>
<reference evidence="4" key="3">
    <citation type="submission" date="2020-06" db="EMBL/GenBank/DDBJ databases">
        <authorList>
            <person name="Studholme D.J."/>
        </authorList>
    </citation>
    <scope>NUCLEOTIDE SEQUENCE</scope>
    <source>
        <strain evidence="6">NZFS 2646</strain>
        <strain evidence="4">NZFS 3630</strain>
    </source>
</reference>
<evidence type="ECO:0000313" key="8">
    <source>
        <dbReference type="EMBL" id="RLN06042.1"/>
    </source>
</evidence>
<reference evidence="4" key="1">
    <citation type="journal article" date="2015" name="Genom Data">
        <title>Genome sequences of six Phytophthora species associated with forests in New Zealand.</title>
        <authorList>
            <person name="Studholme D.J."/>
            <person name="McDougal R.L."/>
            <person name="Sambles C."/>
            <person name="Hansen E."/>
            <person name="Hardy G."/>
            <person name="Grant M."/>
            <person name="Ganley R.J."/>
            <person name="Williams N.M."/>
        </authorList>
    </citation>
    <scope>NUCLEOTIDE SEQUENCE</scope>
    <source>
        <strain evidence="6">NZFS 2646</strain>
        <strain evidence="4">NZFS 3630</strain>
    </source>
</reference>